<dbReference type="STRING" id="554155.C5FUD9"/>
<reference evidence="2" key="1">
    <citation type="journal article" date="2012" name="MBio">
        <title>Comparative genome analysis of Trichophyton rubrum and related dermatophytes reveals candidate genes involved in infection.</title>
        <authorList>
            <person name="Martinez D.A."/>
            <person name="Oliver B.G."/>
            <person name="Graeser Y."/>
            <person name="Goldberg J.M."/>
            <person name="Li W."/>
            <person name="Martinez-Rossi N.M."/>
            <person name="Monod M."/>
            <person name="Shelest E."/>
            <person name="Barton R.C."/>
            <person name="Birch E."/>
            <person name="Brakhage A.A."/>
            <person name="Chen Z."/>
            <person name="Gurr S.J."/>
            <person name="Heiman D."/>
            <person name="Heitman J."/>
            <person name="Kosti I."/>
            <person name="Rossi A."/>
            <person name="Saif S."/>
            <person name="Samalova M."/>
            <person name="Saunders C.W."/>
            <person name="Shea T."/>
            <person name="Summerbell R.C."/>
            <person name="Xu J."/>
            <person name="Young S."/>
            <person name="Zeng Q."/>
            <person name="Birren B.W."/>
            <person name="Cuomo C.A."/>
            <person name="White T.C."/>
        </authorList>
    </citation>
    <scope>NUCLEOTIDE SEQUENCE [LARGE SCALE GENOMIC DNA]</scope>
    <source>
        <strain evidence="2">ATCC MYA-4605 / CBS 113480</strain>
    </source>
</reference>
<name>C5FUD9_ARTOC</name>
<protein>
    <submittedName>
        <fullName evidence="1">Uncharacterized protein</fullName>
    </submittedName>
</protein>
<sequence>MFRCLPRAFASSFRPRGLSTRAARHLHDVAGDFTSYNAKGVPISKKVDIAIGDPENTFVLVPIEVGNAFKAAATRHTESTSSPLISQGPPERCKVTFFHDSQHFSLGPSSYPQLRIPANLPRQTDTNTSPATIYLDGVMNSIVLDGTPDARFTEMASASALNLKEELDDLKNR</sequence>
<organism evidence="1 2">
    <name type="scientific">Arthroderma otae (strain ATCC MYA-4605 / CBS 113480)</name>
    <name type="common">Microsporum canis</name>
    <dbReference type="NCBI Taxonomy" id="554155"/>
    <lineage>
        <taxon>Eukaryota</taxon>
        <taxon>Fungi</taxon>
        <taxon>Dikarya</taxon>
        <taxon>Ascomycota</taxon>
        <taxon>Pezizomycotina</taxon>
        <taxon>Eurotiomycetes</taxon>
        <taxon>Eurotiomycetidae</taxon>
        <taxon>Onygenales</taxon>
        <taxon>Arthrodermataceae</taxon>
        <taxon>Microsporum</taxon>
    </lineage>
</organism>
<dbReference type="Proteomes" id="UP000002035">
    <property type="component" value="Unassembled WGS sequence"/>
</dbReference>
<evidence type="ECO:0000313" key="1">
    <source>
        <dbReference type="EMBL" id="EEQ33523.1"/>
    </source>
</evidence>
<dbReference type="eggNOG" id="ENOG502SV59">
    <property type="taxonomic scope" value="Eukaryota"/>
</dbReference>
<evidence type="ECO:0000313" key="2">
    <source>
        <dbReference type="Proteomes" id="UP000002035"/>
    </source>
</evidence>
<keyword evidence="2" id="KW-1185">Reference proteome</keyword>
<dbReference type="GeneID" id="9226915"/>
<accession>C5FUD9</accession>
<dbReference type="AlphaFoldDB" id="C5FUD9"/>
<dbReference type="VEuPathDB" id="FungiDB:MCYG_06342"/>
<proteinExistence type="predicted"/>
<dbReference type="HOGENOM" id="CLU_128319_1_1_1"/>
<gene>
    <name evidence="1" type="ORF">MCYG_06342</name>
</gene>
<dbReference type="EMBL" id="DS995706">
    <property type="protein sequence ID" value="EEQ33523.1"/>
    <property type="molecule type" value="Genomic_DNA"/>
</dbReference>
<dbReference type="OMA" id="FAQMAND"/>
<dbReference type="RefSeq" id="XP_002844378.1">
    <property type="nucleotide sequence ID" value="XM_002844332.1"/>
</dbReference>
<dbReference type="OrthoDB" id="5330139at2759"/>